<dbReference type="GO" id="GO:0016102">
    <property type="term" value="P:diterpenoid biosynthetic process"/>
    <property type="evidence" value="ECO:0007669"/>
    <property type="project" value="InterPro"/>
</dbReference>
<name>A0A6B7L986_PRUVU</name>
<dbReference type="InterPro" id="IPR034741">
    <property type="entry name" value="Terpene_cyclase-like_1_C"/>
</dbReference>
<dbReference type="FunFam" id="1.10.600.10:FF:000007">
    <property type="entry name" value="Isoprene synthase, chloroplastic"/>
    <property type="match status" value="1"/>
</dbReference>
<keyword evidence="4" id="KW-0456">Lyase</keyword>
<feature type="domain" description="Terpene synthase N-terminal" evidence="5">
    <location>
        <begin position="80"/>
        <end position="262"/>
    </location>
</feature>
<dbReference type="CDD" id="cd00684">
    <property type="entry name" value="Terpene_cyclase_plant_C1"/>
    <property type="match status" value="1"/>
</dbReference>
<feature type="domain" description="Terpene synthase metal-binding" evidence="6">
    <location>
        <begin position="321"/>
        <end position="559"/>
    </location>
</feature>
<comment type="cofactor">
    <cofactor evidence="1">
        <name>Mg(2+)</name>
        <dbReference type="ChEBI" id="CHEBI:18420"/>
    </cofactor>
</comment>
<dbReference type="Gene3D" id="1.50.10.130">
    <property type="entry name" value="Terpene synthase, N-terminal domain"/>
    <property type="match status" value="1"/>
</dbReference>
<dbReference type="InterPro" id="IPR005630">
    <property type="entry name" value="Terpene_synthase_metal-bd"/>
</dbReference>
<dbReference type="GO" id="GO:0009507">
    <property type="term" value="C:chloroplast"/>
    <property type="evidence" value="ECO:0007669"/>
    <property type="project" value="UniProtKB-SubCell"/>
</dbReference>
<dbReference type="PANTHER" id="PTHR31225">
    <property type="entry name" value="OS04G0344100 PROTEIN-RELATED"/>
    <property type="match status" value="1"/>
</dbReference>
<dbReference type="SFLD" id="SFLDG01014">
    <property type="entry name" value="Terpene_Cyclase_Like_1_N-term"/>
    <property type="match status" value="1"/>
</dbReference>
<evidence type="ECO:0000259" key="6">
    <source>
        <dbReference type="Pfam" id="PF03936"/>
    </source>
</evidence>
<dbReference type="InterPro" id="IPR008949">
    <property type="entry name" value="Isoprenoid_synthase_dom_sf"/>
</dbReference>
<organism evidence="7">
    <name type="scientific">Prunella vulgaris</name>
    <name type="common">Common selfheal</name>
    <dbReference type="NCBI Taxonomy" id="39358"/>
    <lineage>
        <taxon>Eukaryota</taxon>
        <taxon>Viridiplantae</taxon>
        <taxon>Streptophyta</taxon>
        <taxon>Embryophyta</taxon>
        <taxon>Tracheophyta</taxon>
        <taxon>Spermatophyta</taxon>
        <taxon>Magnoliopsida</taxon>
        <taxon>eudicotyledons</taxon>
        <taxon>Gunneridae</taxon>
        <taxon>Pentapetalae</taxon>
        <taxon>asterids</taxon>
        <taxon>lamiids</taxon>
        <taxon>Lamiales</taxon>
        <taxon>Lamiaceae</taxon>
        <taxon>Nepetoideae</taxon>
        <taxon>Mentheae</taxon>
        <taxon>Prunellinae</taxon>
        <taxon>Prunella</taxon>
    </lineage>
</organism>
<dbReference type="SFLD" id="SFLDS00005">
    <property type="entry name" value="Isoprenoid_Synthase_Type_I"/>
    <property type="match status" value="1"/>
</dbReference>
<dbReference type="SFLD" id="SFLDG01604">
    <property type="entry name" value="Terpene_Cyclase_Like_1_C_Termi"/>
    <property type="match status" value="1"/>
</dbReference>
<evidence type="ECO:0000313" key="7">
    <source>
        <dbReference type="EMBL" id="QEV81849.1"/>
    </source>
</evidence>
<dbReference type="GO" id="GO:0000287">
    <property type="term" value="F:magnesium ion binding"/>
    <property type="evidence" value="ECO:0007669"/>
    <property type="project" value="InterPro"/>
</dbReference>
<keyword evidence="2" id="KW-0479">Metal-binding</keyword>
<dbReference type="Pfam" id="PF03936">
    <property type="entry name" value="Terpene_synth_C"/>
    <property type="match status" value="1"/>
</dbReference>
<dbReference type="InterPro" id="IPR050148">
    <property type="entry name" value="Terpene_synthase-like"/>
</dbReference>
<dbReference type="InterPro" id="IPR001906">
    <property type="entry name" value="Terpene_synth_N"/>
</dbReference>
<sequence>MYSSTISSMHVPILGNRVHNYLHNIQVDMKASNPILRWSGFSTAPAPGLRASCSSDLNEPKPVDQIRRSGNYQPCVYDFNFLQSLTTQYKEGKHLNREAELIVQVKMLLIEKVEAVEQLELIDDLQNLGLSYFYQEEIKEMLGFIYNEHKCFHNNNSEEEVEESRDLYFTALGFRLLRQYGFDVSQEVFDCFKNEEGSDFMARLGEDTKGMLQLYEASFHLREGEDTLELARIFSTKFLEKKLEEDEEDGDENLLSWIRHSLDLPLHWRIQRLEARWFLDAYATRPDMNPIIFELAKLDFNIIQAAQLEEIKDVSRWWNSSELAEKLPFVRDRIVECYFWALALFEPHHFGYQRKMAAIIITFVTVIDDVYDVYGTLDELQLFTHTIRRWDIESMNQLPHYMQVCYLALYKFVSEMAYDILKDKHFNSIPFLQRSWLSLVEGFFKEAQWYYSGYTPTLEEYLNNGKISISSPTLISQIYFSLSNFNTDKNSIENLYKYHNILTLSGLILRLADDLGTTQFELKRGDVPKAIQCYMKDENASEEEAREHVKFLIRDAWKEFNTAMVTDCPFTDDLVMAAANLGRAAQFIYLKGDGHGVQHSEIHQQMAGLMFEPYV</sequence>
<dbReference type="GO" id="GO:0010333">
    <property type="term" value="F:terpene synthase activity"/>
    <property type="evidence" value="ECO:0007669"/>
    <property type="project" value="InterPro"/>
</dbReference>
<protein>
    <submittedName>
        <fullName evidence="7">Terpene synthase 10</fullName>
    </submittedName>
</protein>
<evidence type="ECO:0000256" key="3">
    <source>
        <dbReference type="ARBA" id="ARBA00022842"/>
    </source>
</evidence>
<dbReference type="InterPro" id="IPR044814">
    <property type="entry name" value="Terpene_cyclase_plant_C1"/>
</dbReference>
<proteinExistence type="evidence at transcript level"/>
<evidence type="ECO:0000259" key="5">
    <source>
        <dbReference type="Pfam" id="PF01397"/>
    </source>
</evidence>
<dbReference type="InterPro" id="IPR036965">
    <property type="entry name" value="Terpene_synth_N_sf"/>
</dbReference>
<dbReference type="Gene3D" id="1.10.600.10">
    <property type="entry name" value="Farnesyl Diphosphate Synthase"/>
    <property type="match status" value="1"/>
</dbReference>
<reference evidence="7" key="1">
    <citation type="submission" date="2018-12" db="EMBL/GenBank/DDBJ databases">
        <title>Transcriptomic Insight into Terpenoid Biosynthesis in Prunella vulgaris.</title>
        <authorList>
            <person name="Cui G."/>
            <person name="Zhang H."/>
            <person name="Jin B."/>
            <person name="Guo J."/>
            <person name="Bu J."/>
            <person name="Huang L."/>
        </authorList>
    </citation>
    <scope>NUCLEOTIDE SEQUENCE</scope>
    <source>
        <tissue evidence="7">Root</tissue>
    </source>
</reference>
<gene>
    <name evidence="7" type="primary">TPS10</name>
</gene>
<dbReference type="EMBL" id="MK272842">
    <property type="protein sequence ID" value="QEV81849.1"/>
    <property type="molecule type" value="mRNA"/>
</dbReference>
<evidence type="ECO:0000256" key="1">
    <source>
        <dbReference type="ARBA" id="ARBA00001946"/>
    </source>
</evidence>
<dbReference type="FunFam" id="1.50.10.130:FF:000001">
    <property type="entry name" value="Isoprene synthase, chloroplastic"/>
    <property type="match status" value="1"/>
</dbReference>
<accession>A0A6B7L986</accession>
<dbReference type="Pfam" id="PF01397">
    <property type="entry name" value="Terpene_synth"/>
    <property type="match status" value="1"/>
</dbReference>
<evidence type="ECO:0000256" key="4">
    <source>
        <dbReference type="ARBA" id="ARBA00023239"/>
    </source>
</evidence>
<dbReference type="SFLD" id="SFLDG01019">
    <property type="entry name" value="Terpene_Cyclase_Like_1_C_Termi"/>
    <property type="match status" value="1"/>
</dbReference>
<dbReference type="SUPFAM" id="SSF48239">
    <property type="entry name" value="Terpenoid cyclases/Protein prenyltransferases"/>
    <property type="match status" value="1"/>
</dbReference>
<dbReference type="PANTHER" id="PTHR31225:SF9">
    <property type="entry name" value="TERPENE SYNTHASE 10"/>
    <property type="match status" value="1"/>
</dbReference>
<evidence type="ECO:0000256" key="2">
    <source>
        <dbReference type="ARBA" id="ARBA00022723"/>
    </source>
</evidence>
<keyword evidence="3" id="KW-0460">Magnesium</keyword>
<dbReference type="AlphaFoldDB" id="A0A6B7L986"/>
<dbReference type="SUPFAM" id="SSF48576">
    <property type="entry name" value="Terpenoid synthases"/>
    <property type="match status" value="1"/>
</dbReference>
<dbReference type="InterPro" id="IPR008930">
    <property type="entry name" value="Terpenoid_cyclase/PrenylTrfase"/>
</dbReference>